<evidence type="ECO:0000313" key="2">
    <source>
        <dbReference type="EMBL" id="CAI3931360.1"/>
    </source>
</evidence>
<evidence type="ECO:0000313" key="4">
    <source>
        <dbReference type="Proteomes" id="UP001154259"/>
    </source>
</evidence>
<dbReference type="AlphaFoldDB" id="A0A9W4TNE0"/>
<dbReference type="EMBL" id="CAMXCS010000001">
    <property type="protein sequence ID" value="CAI3931360.1"/>
    <property type="molecule type" value="Genomic_DNA"/>
</dbReference>
<proteinExistence type="predicted"/>
<evidence type="ECO:0000313" key="1">
    <source>
        <dbReference type="EMBL" id="CAI3929589.1"/>
    </source>
</evidence>
<gene>
    <name evidence="2" type="ORF">R53529_LOCUS545</name>
    <name evidence="1" type="ORF">R53530_LOCUS556</name>
</gene>
<dbReference type="Proteomes" id="UP001154255">
    <property type="component" value="Unassembled WGS sequence"/>
</dbReference>
<dbReference type="EMBL" id="CAMXCM010000001">
    <property type="protein sequence ID" value="CAI3929589.1"/>
    <property type="molecule type" value="Genomic_DNA"/>
</dbReference>
<dbReference type="Proteomes" id="UP001154259">
    <property type="component" value="Unassembled WGS sequence"/>
</dbReference>
<protein>
    <submittedName>
        <fullName evidence="1">Uncharacterized protein</fullName>
    </submittedName>
</protein>
<reference evidence="1" key="1">
    <citation type="submission" date="2022-10" db="EMBL/GenBank/DDBJ databases">
        <authorList>
            <person name="Botero Cardona J."/>
        </authorList>
    </citation>
    <scope>NUCLEOTIDE SEQUENCE</scope>
    <source>
        <strain evidence="1">LMG 31819</strain>
        <strain evidence="2">R-53529</strain>
    </source>
</reference>
<evidence type="ECO:0000313" key="3">
    <source>
        <dbReference type="Proteomes" id="UP001154255"/>
    </source>
</evidence>
<dbReference type="RefSeq" id="WP_271788989.1">
    <property type="nucleotide sequence ID" value="NZ_CAMXCJ010000001.1"/>
</dbReference>
<comment type="caution">
    <text evidence="1">The sequence shown here is derived from an EMBL/GenBank/DDBJ whole genome shotgun (WGS) entry which is preliminary data.</text>
</comment>
<accession>A0A9W4TNE0</accession>
<organism evidence="1 3">
    <name type="scientific">Commensalibacter communis</name>
    <dbReference type="NCBI Taxonomy" id="2972786"/>
    <lineage>
        <taxon>Bacteria</taxon>
        <taxon>Pseudomonadati</taxon>
        <taxon>Pseudomonadota</taxon>
        <taxon>Alphaproteobacteria</taxon>
        <taxon>Acetobacterales</taxon>
        <taxon>Acetobacteraceae</taxon>
    </lineage>
</organism>
<keyword evidence="4" id="KW-1185">Reference proteome</keyword>
<name>A0A9W4TNE0_9PROT</name>
<sequence length="241" mass="28748">MSACIIPKVIDKLYPGITEVFVKSELLKAFFFPLFSFNHEGQIFHMIAVPGLFNDEEQRQQNAELSFFGFSRNQNSKYDFLGNLSIFQNYQEVPELYEKLSQDWLLNKDRYYQQKTKVEDYILALDLDEVTKMKFETYISDFYGYQMVKLNWERIGRFETLMSMTESWGNLDVLEFISDNEAVEEFFMNRQYNLKFNYDLTPEMMIGGTDKYEFLSVINGGTNFIFWDSKKDIVYLLEYYS</sequence>